<dbReference type="Gene3D" id="3.40.50.11380">
    <property type="match status" value="1"/>
</dbReference>
<dbReference type="PANTHER" id="PTHR44835">
    <property type="entry name" value="UDP-N-ACETYLGLUCOSAMINE--PEPTIDE N-ACETYLGLUCOSAMINYLTRANSFERASE SPINDLY-RELATED"/>
    <property type="match status" value="1"/>
</dbReference>
<evidence type="ECO:0008006" key="9">
    <source>
        <dbReference type="Google" id="ProtNLM"/>
    </source>
</evidence>
<evidence type="ECO:0000259" key="5">
    <source>
        <dbReference type="Pfam" id="PF18071"/>
    </source>
</evidence>
<dbReference type="InterPro" id="IPR041109">
    <property type="entry name" value="HMW1C_N"/>
</dbReference>
<dbReference type="RefSeq" id="WP_280802163.1">
    <property type="nucleotide sequence ID" value="NZ_JANQDF010000179.1"/>
</dbReference>
<dbReference type="InterPro" id="IPR051939">
    <property type="entry name" value="Glycosyltr_41/O-GlcNAc_trsf"/>
</dbReference>
<feature type="domain" description="HMW1" evidence="6">
    <location>
        <begin position="189"/>
        <end position="273"/>
    </location>
</feature>
<dbReference type="Proteomes" id="UP001159386">
    <property type="component" value="Unassembled WGS sequence"/>
</dbReference>
<keyword evidence="2" id="KW-0328">Glycosyltransferase</keyword>
<protein>
    <recommendedName>
        <fullName evidence="9">HMW1C N-terminal domain-containing protein</fullName>
    </recommendedName>
</protein>
<dbReference type="Pfam" id="PF18254">
    <property type="entry name" value="HMw1_D2"/>
    <property type="match status" value="1"/>
</dbReference>
<comment type="caution">
    <text evidence="7">The sequence shown here is derived from an EMBL/GenBank/DDBJ whole genome shotgun (WGS) entry which is preliminary data.</text>
</comment>
<evidence type="ECO:0000313" key="8">
    <source>
        <dbReference type="Proteomes" id="UP001159386"/>
    </source>
</evidence>
<sequence length="658" mass="74105">MKKHKNNNQVLPSSPAKTNKENSTITQPQENAHPGFNITEFEKLCFSKTDSDVAKALDMLRDLLINMSQGSGLLYGDIQGVTMDTDNELPHDATLEHCYTRIANAIGALFLHPQFNEISYPAFKLFMMLHSWLSRIFQASSYHNADHIIAAFNTTSGEKKITFNGNDFRKVLLLYNLESGIKIDTILQFWPSDPFGVTSLMIALLSSPFCGSKRAHEKKQILLRELPKRLLQIQDPQELPLPILFAHTYMNCSYAEGLNKEDIKKTIHQLARQILASHEVEDFTPGELQQSVPKPGNLPTLVVMHEWMHCKSAMYRCYAPAIKSLKKHFNVIGVGRLYQIDEVGMGLFDRHVALSADIPVQIQEIYTIMRSVAPAVIYMPSIGMEIHTVLAASVRFAPLQIMSGGHPASTHSQGIDFITVRDDVELTTSLFSEQPLYFPVNSFPWADHPDLAEIKASQPERGAKLPGEAVIVAVSATSMKLSMPFLAACRSIRDQATQPLHFRFFLAEGRGISYHYIKRIIHSFLGNSVTVFPQQDYKDYMRQLRECDLSLSPFPFGHSNTIYDCSHCGVVSICLDGPFFPQTAEKALFKRLGLPAELVTPSVEEYIARAVSLIDDHEKRSHLSQYIQTKVEESPFTQGEPEKFGEIVYKKYLETCSQ</sequence>
<evidence type="ECO:0000256" key="4">
    <source>
        <dbReference type="SAM" id="MobiDB-lite"/>
    </source>
</evidence>
<evidence type="ECO:0000313" key="7">
    <source>
        <dbReference type="EMBL" id="MDH6107634.1"/>
    </source>
</evidence>
<dbReference type="Gene3D" id="3.40.50.2000">
    <property type="entry name" value="Glycogen Phosphorylase B"/>
    <property type="match status" value="1"/>
</dbReference>
<dbReference type="EMBL" id="JANQDF010000179">
    <property type="protein sequence ID" value="MDH6107634.1"/>
    <property type="molecule type" value="Genomic_DNA"/>
</dbReference>
<dbReference type="PANTHER" id="PTHR44835:SF1">
    <property type="entry name" value="PROTEIN O-GLCNAC TRANSFERASE"/>
    <property type="match status" value="1"/>
</dbReference>
<dbReference type="Pfam" id="PF18071">
    <property type="entry name" value="HMW1C_N"/>
    <property type="match status" value="1"/>
</dbReference>
<evidence type="ECO:0000256" key="2">
    <source>
        <dbReference type="ARBA" id="ARBA00022676"/>
    </source>
</evidence>
<evidence type="ECO:0000256" key="1">
    <source>
        <dbReference type="ARBA" id="ARBA00004922"/>
    </source>
</evidence>
<reference evidence="7 8" key="1">
    <citation type="journal article" date="2023" name="J. Phycol.">
        <title>Chrysosporum ovalisporum is synonymous with the true-branching cyanobacterium Umezakia natans (Nostocales/Aphanizomenonaceae).</title>
        <authorList>
            <person name="McGregor G.B."/>
            <person name="Sendall B.C."/>
            <person name="Niiyama Y."/>
            <person name="Tuji A."/>
            <person name="Willis A."/>
        </authorList>
    </citation>
    <scope>NUCLEOTIDE SEQUENCE [LARGE SCALE GENOMIC DNA]</scope>
    <source>
        <strain evidence="7 8">CS-531</strain>
    </source>
</reference>
<feature type="domain" description="HMW1C N-terminal" evidence="5">
    <location>
        <begin position="36"/>
        <end position="180"/>
    </location>
</feature>
<comment type="pathway">
    <text evidence="1">Protein modification; protein glycosylation.</text>
</comment>
<gene>
    <name evidence="7" type="ORF">NWP22_17520</name>
</gene>
<accession>A0ABT6KKE9</accession>
<keyword evidence="3" id="KW-0808">Transferase</keyword>
<keyword evidence="8" id="KW-1185">Reference proteome</keyword>
<feature type="compositionally biased region" description="Polar residues" evidence="4">
    <location>
        <begin position="7"/>
        <end position="30"/>
    </location>
</feature>
<dbReference type="SUPFAM" id="SSF53756">
    <property type="entry name" value="UDP-Glycosyltransferase/glycogen phosphorylase"/>
    <property type="match status" value="1"/>
</dbReference>
<proteinExistence type="predicted"/>
<name>A0ABT6KKE9_9CYAN</name>
<evidence type="ECO:0000259" key="6">
    <source>
        <dbReference type="Pfam" id="PF18254"/>
    </source>
</evidence>
<organism evidence="7 8">
    <name type="scientific">Anabaenopsis tanganyikae CS-531</name>
    <dbReference type="NCBI Taxonomy" id="2785304"/>
    <lineage>
        <taxon>Bacteria</taxon>
        <taxon>Bacillati</taxon>
        <taxon>Cyanobacteriota</taxon>
        <taxon>Cyanophyceae</taxon>
        <taxon>Nostocales</taxon>
        <taxon>Nodulariaceae</taxon>
        <taxon>Anabaenopsis</taxon>
        <taxon>Anabaenopsis tanganyikae</taxon>
    </lineage>
</organism>
<feature type="region of interest" description="Disordered" evidence="4">
    <location>
        <begin position="1"/>
        <end position="33"/>
    </location>
</feature>
<dbReference type="InterPro" id="IPR040542">
    <property type="entry name" value="HMW1_D2"/>
</dbReference>
<evidence type="ECO:0000256" key="3">
    <source>
        <dbReference type="ARBA" id="ARBA00022679"/>
    </source>
</evidence>